<sequence>MCRLLSSTSKVDSNSAVGSPKRDRIVHTSSFRYTIVRVVVVGAGGIVVVGAGGIVVVGAGGIVVVGAGGIVVVGAGGIVVVGAGGIVVVGAGGIVVVGAGGIVVIGAGVDPENEQQDHLSKAITLDTLDRPLLASGVLSLPTVPVV</sequence>
<reference evidence="2" key="2">
    <citation type="submission" date="2023-04" db="EMBL/GenBank/DDBJ databases">
        <authorList>
            <person name="Bu L."/>
            <person name="Lu L."/>
            <person name="Laidemitt M.R."/>
            <person name="Zhang S.M."/>
            <person name="Mutuku M."/>
            <person name="Mkoji G."/>
            <person name="Steinauer M."/>
            <person name="Loker E.S."/>
        </authorList>
    </citation>
    <scope>NUCLEOTIDE SEQUENCE</scope>
    <source>
        <strain evidence="2">KasaAsao</strain>
        <tissue evidence="2">Whole Snail</tissue>
    </source>
</reference>
<evidence type="ECO:0000313" key="2">
    <source>
        <dbReference type="EMBL" id="KAK0060837.1"/>
    </source>
</evidence>
<accession>A0AAD8BU12</accession>
<organism evidence="2 3">
    <name type="scientific">Biomphalaria pfeifferi</name>
    <name type="common">Bloodfluke planorb</name>
    <name type="synonym">Freshwater snail</name>
    <dbReference type="NCBI Taxonomy" id="112525"/>
    <lineage>
        <taxon>Eukaryota</taxon>
        <taxon>Metazoa</taxon>
        <taxon>Spiralia</taxon>
        <taxon>Lophotrochozoa</taxon>
        <taxon>Mollusca</taxon>
        <taxon>Gastropoda</taxon>
        <taxon>Heterobranchia</taxon>
        <taxon>Euthyneura</taxon>
        <taxon>Panpulmonata</taxon>
        <taxon>Hygrophila</taxon>
        <taxon>Lymnaeoidea</taxon>
        <taxon>Planorbidae</taxon>
        <taxon>Biomphalaria</taxon>
    </lineage>
</organism>
<keyword evidence="3" id="KW-1185">Reference proteome</keyword>
<feature type="transmembrane region" description="Helical" evidence="1">
    <location>
        <begin position="88"/>
        <end position="109"/>
    </location>
</feature>
<dbReference type="EMBL" id="JASAOG010000033">
    <property type="protein sequence ID" value="KAK0060837.1"/>
    <property type="molecule type" value="Genomic_DNA"/>
</dbReference>
<proteinExistence type="predicted"/>
<evidence type="ECO:0000256" key="1">
    <source>
        <dbReference type="SAM" id="Phobius"/>
    </source>
</evidence>
<keyword evidence="1" id="KW-0472">Membrane</keyword>
<feature type="transmembrane region" description="Helical" evidence="1">
    <location>
        <begin position="34"/>
        <end position="56"/>
    </location>
</feature>
<evidence type="ECO:0000313" key="3">
    <source>
        <dbReference type="Proteomes" id="UP001233172"/>
    </source>
</evidence>
<keyword evidence="1" id="KW-0812">Transmembrane</keyword>
<feature type="transmembrane region" description="Helical" evidence="1">
    <location>
        <begin position="62"/>
        <end position="81"/>
    </location>
</feature>
<comment type="caution">
    <text evidence="2">The sequence shown here is derived from an EMBL/GenBank/DDBJ whole genome shotgun (WGS) entry which is preliminary data.</text>
</comment>
<protein>
    <submittedName>
        <fullName evidence="2">Uncharacterized protein</fullName>
    </submittedName>
</protein>
<keyword evidence="1" id="KW-1133">Transmembrane helix</keyword>
<name>A0AAD8BU12_BIOPF</name>
<dbReference type="Proteomes" id="UP001233172">
    <property type="component" value="Unassembled WGS sequence"/>
</dbReference>
<gene>
    <name evidence="2" type="ORF">Bpfe_009706</name>
</gene>
<reference evidence="2" key="1">
    <citation type="journal article" date="2023" name="PLoS Negl. Trop. Dis.">
        <title>A genome sequence for Biomphalaria pfeifferi, the major vector snail for the human-infecting parasite Schistosoma mansoni.</title>
        <authorList>
            <person name="Bu L."/>
            <person name="Lu L."/>
            <person name="Laidemitt M.R."/>
            <person name="Zhang S.M."/>
            <person name="Mutuku M."/>
            <person name="Mkoji G."/>
            <person name="Steinauer M."/>
            <person name="Loker E.S."/>
        </authorList>
    </citation>
    <scope>NUCLEOTIDE SEQUENCE</scope>
    <source>
        <strain evidence="2">KasaAsao</strain>
    </source>
</reference>
<dbReference type="AlphaFoldDB" id="A0AAD8BU12"/>